<accession>A0ABU8BDV8</accession>
<dbReference type="Proteomes" id="UP001364224">
    <property type="component" value="Unassembled WGS sequence"/>
</dbReference>
<dbReference type="SMART" id="SM00065">
    <property type="entry name" value="GAF"/>
    <property type="match status" value="5"/>
</dbReference>
<dbReference type="InterPro" id="IPR003594">
    <property type="entry name" value="HATPase_dom"/>
</dbReference>
<dbReference type="InterPro" id="IPR004358">
    <property type="entry name" value="Sig_transdc_His_kin-like_C"/>
</dbReference>
<dbReference type="Gene3D" id="3.30.565.10">
    <property type="entry name" value="Histidine kinase-like ATPase, C-terminal domain"/>
    <property type="match status" value="1"/>
</dbReference>
<evidence type="ECO:0000259" key="5">
    <source>
        <dbReference type="PROSITE" id="PS50109"/>
    </source>
</evidence>
<dbReference type="InterPro" id="IPR029016">
    <property type="entry name" value="GAF-like_dom_sf"/>
</dbReference>
<dbReference type="InterPro" id="IPR003018">
    <property type="entry name" value="GAF"/>
</dbReference>
<dbReference type="InterPro" id="IPR003661">
    <property type="entry name" value="HisK_dim/P_dom"/>
</dbReference>
<feature type="coiled-coil region" evidence="4">
    <location>
        <begin position="12"/>
        <end position="60"/>
    </location>
</feature>
<sequence length="1208" mass="131981">MATLPEDMSVAIDELGSAITEMESHLESVRAERDGAKARQVELEIENANLRRELNLAREQQKASAGILSVISSSVADTKPVFESILSSIKHLFDGEESLIFLTSEEGLLQIAAARGANAEAARERFPIPIEGTASELAIRERRLVRSADVQNDPDVPIDLRETARRIGQNYSMAIAPMLWEDKAIGTIFVGRTSMVPFADRECELLNVFADQAVIAIQNARLFDETREALERQTATADILKVIASSPSEVQPVLDVIVNSAAELFAPHTAVITTLQDGKLHWRAIAASGPSFDHEKARSIYPIAFDPDRSPSCRAIMERRIIEIPDIEAPGTPELTRRVAAAGGFRSATFVPLIHRGEGIGTINLTTPQAGFRLSEKQLTLVRTFADQAVIAIENTRLFNETREALERQTATAEILKVIASSPSDIQPVFEAIASSAKTLLGAFSTTVLRFIGEELHLVAYTPTDPEADRALKSSFPRPLAELPVFALVRNGKTIQFPDTEADDVPPANRELARLRGFRSVLFTPLMNQGTPVGIISVTRAEPGAFAPHHVQLLQTFADQAVIAIENTRLFNETKEALERQTATADILKVIASSPSDVQPVFDAVAYSANRLIGGFSAAIFRYIDGKIHLAAFTPTDAAGDAVLQSAFPVPLDQFPPYQLTRNGAPAELPDTEREPAARDIARARGYRSMLFAPLMNDGEAVGIITVTRVAPGPFGEQHTRLLQMFADQAVIAIKNVGLFNEVQQRTEDLSEALQQQTATAEVLKVIASSPTEVGPALQAIVESACKFCDAYDANVLLKIGNDLHFSAHHGPIPTGRQARPINRDWATGRSVVDRVPVQVPDFQAPEASEFPEGQRQSREQGHRCTLSVPLLREGEAIGAIALRRLEPVAFTDKQIALLETFADQAVIAIGNVRLFEEVQARTRELSKSLDDLRTAQDRLVQTEKLASLGQLTAGIAHEIKNPLNFVNNFAAVSAELTEELNDVLKPTEFAEKVRAEVEELTGLLKDNLEKVVQHGKRADSIVKNMLLHSREGGGEHRPSDINALIDESLNLAYHGARAEKPGFNVTLERDFDPAAGQIDLFPQEITRVFLNLVSNGFYAVTKRDKESGAAGFEPTLRASTKDLGDAVEIRIRDNGAGIPPEVREKMFNPFFTTKPAGEGTGLGLSMSHDIIVKQHGGTIDVDTEQGHFTEFRIVLPRKSNFAERSRG</sequence>
<evidence type="ECO:0000313" key="6">
    <source>
        <dbReference type="EMBL" id="MEH2556723.1"/>
    </source>
</evidence>
<evidence type="ECO:0000256" key="3">
    <source>
        <dbReference type="ARBA" id="ARBA00022553"/>
    </source>
</evidence>
<dbReference type="SMART" id="SM00387">
    <property type="entry name" value="HATPase_c"/>
    <property type="match status" value="1"/>
</dbReference>
<evidence type="ECO:0000256" key="1">
    <source>
        <dbReference type="ARBA" id="ARBA00000085"/>
    </source>
</evidence>
<keyword evidence="3" id="KW-0597">Phosphoprotein</keyword>
<keyword evidence="7" id="KW-1185">Reference proteome</keyword>
<dbReference type="EC" id="2.7.13.3" evidence="2"/>
<comment type="catalytic activity">
    <reaction evidence="1">
        <text>ATP + protein L-histidine = ADP + protein N-phospho-L-histidine.</text>
        <dbReference type="EC" id="2.7.13.3"/>
    </reaction>
</comment>
<feature type="domain" description="Histidine kinase" evidence="5">
    <location>
        <begin position="955"/>
        <end position="1200"/>
    </location>
</feature>
<evidence type="ECO:0000313" key="7">
    <source>
        <dbReference type="Proteomes" id="UP001364224"/>
    </source>
</evidence>
<dbReference type="SUPFAM" id="SSF55874">
    <property type="entry name" value="ATPase domain of HSP90 chaperone/DNA topoisomerase II/histidine kinase"/>
    <property type="match status" value="1"/>
</dbReference>
<dbReference type="PANTHER" id="PTHR43065:SF42">
    <property type="entry name" value="TWO-COMPONENT SENSOR PPRA"/>
    <property type="match status" value="1"/>
</dbReference>
<dbReference type="GO" id="GO:0004673">
    <property type="term" value="F:protein histidine kinase activity"/>
    <property type="evidence" value="ECO:0007669"/>
    <property type="project" value="UniProtKB-EC"/>
</dbReference>
<dbReference type="EMBL" id="JAZHRV010000001">
    <property type="protein sequence ID" value="MEH2556723.1"/>
    <property type="molecule type" value="Genomic_DNA"/>
</dbReference>
<dbReference type="SMART" id="SM00388">
    <property type="entry name" value="HisKA"/>
    <property type="match status" value="1"/>
</dbReference>
<keyword evidence="6" id="KW-0808">Transferase</keyword>
<dbReference type="SUPFAM" id="SSF47384">
    <property type="entry name" value="Homodimeric domain of signal transducing histidine kinase"/>
    <property type="match status" value="1"/>
</dbReference>
<gene>
    <name evidence="6" type="ORF">V1286_004252</name>
</gene>
<dbReference type="Pfam" id="PF01590">
    <property type="entry name" value="GAF"/>
    <property type="match status" value="4"/>
</dbReference>
<keyword evidence="4" id="KW-0175">Coiled coil</keyword>
<dbReference type="Pfam" id="PF13185">
    <property type="entry name" value="GAF_2"/>
    <property type="match status" value="1"/>
</dbReference>
<evidence type="ECO:0000256" key="4">
    <source>
        <dbReference type="SAM" id="Coils"/>
    </source>
</evidence>
<dbReference type="InterPro" id="IPR036097">
    <property type="entry name" value="HisK_dim/P_sf"/>
</dbReference>
<dbReference type="Gene3D" id="3.30.450.40">
    <property type="match status" value="5"/>
</dbReference>
<dbReference type="InterPro" id="IPR005467">
    <property type="entry name" value="His_kinase_dom"/>
</dbReference>
<dbReference type="PRINTS" id="PR00344">
    <property type="entry name" value="BCTRLSENSOR"/>
</dbReference>
<protein>
    <recommendedName>
        <fullName evidence="2">histidine kinase</fullName>
        <ecNumber evidence="2">2.7.13.3</ecNumber>
    </recommendedName>
</protein>
<evidence type="ECO:0000256" key="2">
    <source>
        <dbReference type="ARBA" id="ARBA00012438"/>
    </source>
</evidence>
<dbReference type="Gene3D" id="1.10.287.130">
    <property type="match status" value="1"/>
</dbReference>
<organism evidence="6 7">
    <name type="scientific">Bradyrhizobium algeriense</name>
    <dbReference type="NCBI Taxonomy" id="634784"/>
    <lineage>
        <taxon>Bacteria</taxon>
        <taxon>Pseudomonadati</taxon>
        <taxon>Pseudomonadota</taxon>
        <taxon>Alphaproteobacteria</taxon>
        <taxon>Hyphomicrobiales</taxon>
        <taxon>Nitrobacteraceae</taxon>
        <taxon>Bradyrhizobium</taxon>
    </lineage>
</organism>
<name>A0ABU8BDV8_9BRAD</name>
<dbReference type="CDD" id="cd00082">
    <property type="entry name" value="HisKA"/>
    <property type="match status" value="1"/>
</dbReference>
<dbReference type="Pfam" id="PF02518">
    <property type="entry name" value="HATPase_c"/>
    <property type="match status" value="1"/>
</dbReference>
<comment type="caution">
    <text evidence="6">The sequence shown here is derived from an EMBL/GenBank/DDBJ whole genome shotgun (WGS) entry which is preliminary data.</text>
</comment>
<dbReference type="PANTHER" id="PTHR43065">
    <property type="entry name" value="SENSOR HISTIDINE KINASE"/>
    <property type="match status" value="1"/>
</dbReference>
<dbReference type="PROSITE" id="PS50109">
    <property type="entry name" value="HIS_KIN"/>
    <property type="match status" value="1"/>
</dbReference>
<dbReference type="Pfam" id="PF00512">
    <property type="entry name" value="HisKA"/>
    <property type="match status" value="1"/>
</dbReference>
<dbReference type="InterPro" id="IPR036890">
    <property type="entry name" value="HATPase_C_sf"/>
</dbReference>
<proteinExistence type="predicted"/>
<reference evidence="6 7" key="1">
    <citation type="submission" date="2024-02" db="EMBL/GenBank/DDBJ databases">
        <title>Adaptive strategies in a cosmopolitan and abundant soil bacterium.</title>
        <authorList>
            <person name="Carini P."/>
        </authorList>
    </citation>
    <scope>NUCLEOTIDE SEQUENCE [LARGE SCALE GENOMIC DNA]</scope>
    <source>
        <strain evidence="6 7">AZCC 1608</strain>
    </source>
</reference>
<keyword evidence="6" id="KW-0418">Kinase</keyword>
<dbReference type="SUPFAM" id="SSF55781">
    <property type="entry name" value="GAF domain-like"/>
    <property type="match status" value="5"/>
</dbReference>